<name>A0AAV9X0H3_9PEZI</name>
<dbReference type="PANTHER" id="PTHR48020:SF17">
    <property type="entry name" value="SUGAR TRANSPORTER, PUTATIVE (AFU_ORTHOLOGUE AFUA_8G06870)-RELATED"/>
    <property type="match status" value="1"/>
</dbReference>
<comment type="subcellular location">
    <subcellularLocation>
        <location evidence="1">Membrane</location>
        <topology evidence="1">Multi-pass membrane protein</topology>
    </subcellularLocation>
</comment>
<keyword evidence="4 9" id="KW-0812">Transmembrane</keyword>
<proteinExistence type="inferred from homology"/>
<dbReference type="InterPro" id="IPR036259">
    <property type="entry name" value="MFS_trans_sf"/>
</dbReference>
<keyword evidence="3 7" id="KW-0813">Transport</keyword>
<evidence type="ECO:0000256" key="8">
    <source>
        <dbReference type="SAM" id="MobiDB-lite"/>
    </source>
</evidence>
<sequence length="640" mass="71736">MSASRDDEKYSETSSGKRRISDIDEASNADPVAIDNGDLNDVDKMQKISKKLENPLADIPREQLIHLAEKFSDDFDLGDRELFVRAAMVAQNPREYSSVPGLPDEERDWIEKETTHKWHHPWQLYFLAIANAMAAVVQGMDETVVNGAQLFYLKQFNISDNDLLTGLVNGAPYLCCAVLGCWLTAPLNKVLGRRGTIFWSCVIAAAASIWEAFTYSWPQLFAARFVLGLGIGPKSATVPVYSAECAPANIRGALVMQWQAWTAFGIMLGNLMSVAFFSLPQDVGWRIMLGSTVVAPIIVCCQIYISPESPRWYLKRGEVKKAYESLLRLRNHKIQAARDVFYMHYAIKVEEESQKGRNLILDFVKVPRVTRACLASTITMFMQQFCGINVIAYYSSQIFVEAGFSERSGILASLGAGIINWLFALPAFYTIDTFGRRNLLLTTFPLMGLCLFFVAGVYHIPDSSKAHIGLIALGVYLFEVVYSPGEGPVPFTYSAEVYPLTHREVGMSLATATTWLFNFILSFTWPRLRTAFTPSGAFAYYGAWNIIGFFLVFLFVPESRQFTLEELDVVFSIPTRKFAMYHIRSIPYNIRTKLLRQKLPPRKPLYDFEYGGQSSRSAKATADTKERESGLASPPPAAVA</sequence>
<feature type="transmembrane region" description="Helical" evidence="9">
    <location>
        <begin position="505"/>
        <end position="525"/>
    </location>
</feature>
<feature type="transmembrane region" description="Helical" evidence="9">
    <location>
        <begin position="438"/>
        <end position="460"/>
    </location>
</feature>
<dbReference type="InterPro" id="IPR005828">
    <property type="entry name" value="MFS_sugar_transport-like"/>
</dbReference>
<dbReference type="InterPro" id="IPR003663">
    <property type="entry name" value="Sugar/inositol_transpt"/>
</dbReference>
<evidence type="ECO:0000256" key="3">
    <source>
        <dbReference type="ARBA" id="ARBA00022448"/>
    </source>
</evidence>
<dbReference type="GO" id="GO:0016020">
    <property type="term" value="C:membrane"/>
    <property type="evidence" value="ECO:0007669"/>
    <property type="project" value="UniProtKB-SubCell"/>
</dbReference>
<dbReference type="FunFam" id="1.20.1250.20:FF:000100">
    <property type="entry name" value="MFS sugar transporter, putative"/>
    <property type="match status" value="1"/>
</dbReference>
<keyword evidence="12" id="KW-1185">Reference proteome</keyword>
<feature type="transmembrane region" description="Helical" evidence="9">
    <location>
        <begin position="260"/>
        <end position="279"/>
    </location>
</feature>
<feature type="transmembrane region" description="Helical" evidence="9">
    <location>
        <begin position="466"/>
        <end position="484"/>
    </location>
</feature>
<keyword evidence="6 9" id="KW-0472">Membrane</keyword>
<feature type="region of interest" description="Disordered" evidence="8">
    <location>
        <begin position="605"/>
        <end position="640"/>
    </location>
</feature>
<dbReference type="PRINTS" id="PR00171">
    <property type="entry name" value="SUGRTRNSPORT"/>
</dbReference>
<evidence type="ECO:0000256" key="6">
    <source>
        <dbReference type="ARBA" id="ARBA00023136"/>
    </source>
</evidence>
<reference evidence="11 12" key="1">
    <citation type="submission" date="2019-10" db="EMBL/GenBank/DDBJ databases">
        <authorList>
            <person name="Palmer J.M."/>
        </authorList>
    </citation>
    <scope>NUCLEOTIDE SEQUENCE [LARGE SCALE GENOMIC DNA]</scope>
    <source>
        <strain evidence="11 12">TWF694</strain>
    </source>
</reference>
<dbReference type="GO" id="GO:0015791">
    <property type="term" value="P:polyol transmembrane transport"/>
    <property type="evidence" value="ECO:0007669"/>
    <property type="project" value="UniProtKB-ARBA"/>
</dbReference>
<dbReference type="GO" id="GO:0022857">
    <property type="term" value="F:transmembrane transporter activity"/>
    <property type="evidence" value="ECO:0007669"/>
    <property type="project" value="InterPro"/>
</dbReference>
<feature type="compositionally biased region" description="Basic and acidic residues" evidence="8">
    <location>
        <begin position="1"/>
        <end position="11"/>
    </location>
</feature>
<dbReference type="InterPro" id="IPR050814">
    <property type="entry name" value="Myo-inositol_Transporter"/>
</dbReference>
<accession>A0AAV9X0H3</accession>
<dbReference type="Pfam" id="PF00083">
    <property type="entry name" value="Sugar_tr"/>
    <property type="match status" value="1"/>
</dbReference>
<dbReference type="Proteomes" id="UP001365542">
    <property type="component" value="Unassembled WGS sequence"/>
</dbReference>
<dbReference type="SUPFAM" id="SSF103473">
    <property type="entry name" value="MFS general substrate transporter"/>
    <property type="match status" value="1"/>
</dbReference>
<keyword evidence="5 9" id="KW-1133">Transmembrane helix</keyword>
<comment type="similarity">
    <text evidence="2 7">Belongs to the major facilitator superfamily. Sugar transporter (TC 2.A.1.1) family.</text>
</comment>
<gene>
    <name evidence="11" type="ORF">TWF694_003478</name>
</gene>
<evidence type="ECO:0000256" key="9">
    <source>
        <dbReference type="SAM" id="Phobius"/>
    </source>
</evidence>
<dbReference type="InterPro" id="IPR020846">
    <property type="entry name" value="MFS_dom"/>
</dbReference>
<evidence type="ECO:0000313" key="11">
    <source>
        <dbReference type="EMBL" id="KAK6530106.1"/>
    </source>
</evidence>
<dbReference type="PANTHER" id="PTHR48020">
    <property type="entry name" value="PROTON MYO-INOSITOL COTRANSPORTER"/>
    <property type="match status" value="1"/>
</dbReference>
<comment type="caution">
    <text evidence="11">The sequence shown here is derived from an EMBL/GenBank/DDBJ whole genome shotgun (WGS) entry which is preliminary data.</text>
</comment>
<feature type="transmembrane region" description="Helical" evidence="9">
    <location>
        <begin position="372"/>
        <end position="394"/>
    </location>
</feature>
<feature type="transmembrane region" description="Helical" evidence="9">
    <location>
        <begin position="537"/>
        <end position="556"/>
    </location>
</feature>
<evidence type="ECO:0000256" key="1">
    <source>
        <dbReference type="ARBA" id="ARBA00004141"/>
    </source>
</evidence>
<evidence type="ECO:0000256" key="5">
    <source>
        <dbReference type="ARBA" id="ARBA00022989"/>
    </source>
</evidence>
<dbReference type="AlphaFoldDB" id="A0AAV9X0H3"/>
<feature type="transmembrane region" description="Helical" evidence="9">
    <location>
        <begin position="409"/>
        <end position="431"/>
    </location>
</feature>
<feature type="transmembrane region" description="Helical" evidence="9">
    <location>
        <begin position="197"/>
        <end position="217"/>
    </location>
</feature>
<feature type="transmembrane region" description="Helical" evidence="9">
    <location>
        <begin position="163"/>
        <end position="185"/>
    </location>
</feature>
<feature type="transmembrane region" description="Helical" evidence="9">
    <location>
        <begin position="285"/>
        <end position="305"/>
    </location>
</feature>
<feature type="domain" description="Major facilitator superfamily (MFS) profile" evidence="10">
    <location>
        <begin position="127"/>
        <end position="560"/>
    </location>
</feature>
<feature type="region of interest" description="Disordered" evidence="8">
    <location>
        <begin position="1"/>
        <end position="40"/>
    </location>
</feature>
<evidence type="ECO:0000313" key="12">
    <source>
        <dbReference type="Proteomes" id="UP001365542"/>
    </source>
</evidence>
<dbReference type="NCBIfam" id="TIGR00879">
    <property type="entry name" value="SP"/>
    <property type="match status" value="1"/>
</dbReference>
<dbReference type="PROSITE" id="PS50850">
    <property type="entry name" value="MFS"/>
    <property type="match status" value="1"/>
</dbReference>
<evidence type="ECO:0000259" key="10">
    <source>
        <dbReference type="PROSITE" id="PS50850"/>
    </source>
</evidence>
<protein>
    <recommendedName>
        <fullName evidence="10">Major facilitator superfamily (MFS) profile domain-containing protein</fullName>
    </recommendedName>
</protein>
<dbReference type="Gene3D" id="1.20.1250.20">
    <property type="entry name" value="MFS general substrate transporter like domains"/>
    <property type="match status" value="1"/>
</dbReference>
<evidence type="ECO:0000256" key="7">
    <source>
        <dbReference type="RuleBase" id="RU003346"/>
    </source>
</evidence>
<dbReference type="EMBL" id="JAVHJO010000013">
    <property type="protein sequence ID" value="KAK6530106.1"/>
    <property type="molecule type" value="Genomic_DNA"/>
</dbReference>
<evidence type="ECO:0000256" key="4">
    <source>
        <dbReference type="ARBA" id="ARBA00022692"/>
    </source>
</evidence>
<dbReference type="GO" id="GO:0015798">
    <property type="term" value="P:myo-inositol transport"/>
    <property type="evidence" value="ECO:0007669"/>
    <property type="project" value="UniProtKB-ARBA"/>
</dbReference>
<organism evidence="11 12">
    <name type="scientific">Orbilia ellipsospora</name>
    <dbReference type="NCBI Taxonomy" id="2528407"/>
    <lineage>
        <taxon>Eukaryota</taxon>
        <taxon>Fungi</taxon>
        <taxon>Dikarya</taxon>
        <taxon>Ascomycota</taxon>
        <taxon>Pezizomycotina</taxon>
        <taxon>Orbiliomycetes</taxon>
        <taxon>Orbiliales</taxon>
        <taxon>Orbiliaceae</taxon>
        <taxon>Orbilia</taxon>
    </lineage>
</organism>
<evidence type="ECO:0000256" key="2">
    <source>
        <dbReference type="ARBA" id="ARBA00010992"/>
    </source>
</evidence>